<gene>
    <name evidence="1" type="ORF">RG963_04775</name>
</gene>
<dbReference type="Pfam" id="PF17963">
    <property type="entry name" value="Big_9"/>
    <property type="match status" value="1"/>
</dbReference>
<name>A0ABU2CZF8_9EURY</name>
<dbReference type="EMBL" id="JAVKPK010000013">
    <property type="protein sequence ID" value="MDR7665113.1"/>
    <property type="molecule type" value="Genomic_DNA"/>
</dbReference>
<evidence type="ECO:0000313" key="2">
    <source>
        <dbReference type="Proteomes" id="UP001246244"/>
    </source>
</evidence>
<reference evidence="2" key="1">
    <citation type="submission" date="2023-07" db="EMBL/GenBank/DDBJ databases">
        <title>Whole-genome sequencing of a new Methanosarcina sp. Z-7115.</title>
        <authorList>
            <person name="Zhilina T.N."/>
            <person name="Merkel A.Y."/>
        </authorList>
    </citation>
    <scope>NUCLEOTIDE SEQUENCE [LARGE SCALE GENOMIC DNA]</scope>
    <source>
        <strain evidence="2">Z-7115</strain>
    </source>
</reference>
<keyword evidence="2" id="KW-1185">Reference proteome</keyword>
<comment type="caution">
    <text evidence="1">The sequence shown here is derived from an EMBL/GenBank/DDBJ whole genome shotgun (WGS) entry which is preliminary data.</text>
</comment>
<dbReference type="Proteomes" id="UP001246244">
    <property type="component" value="Unassembled WGS sequence"/>
</dbReference>
<protein>
    <submittedName>
        <fullName evidence="1">Ig-like domain-containing protein</fullName>
    </submittedName>
</protein>
<accession>A0ABU2CZF8</accession>
<organism evidence="1 2">
    <name type="scientific">Methanosarcina baikalica</name>
    <dbReference type="NCBI Taxonomy" id="3073890"/>
    <lineage>
        <taxon>Archaea</taxon>
        <taxon>Methanobacteriati</taxon>
        <taxon>Methanobacteriota</taxon>
        <taxon>Stenosarchaea group</taxon>
        <taxon>Methanomicrobia</taxon>
        <taxon>Methanosarcinales</taxon>
        <taxon>Methanosarcinaceae</taxon>
        <taxon>Methanosarcina</taxon>
    </lineage>
</organism>
<evidence type="ECO:0000313" key="1">
    <source>
        <dbReference type="EMBL" id="MDR7665113.1"/>
    </source>
</evidence>
<proteinExistence type="predicted"/>
<sequence length="136" mass="14595">MQRTIFKTICVFTLVFFVMSMTGAAVDNIACSKSKTDARDDQFTCNCKSKSCCYNVLSNDKGSNLKVTTTGTITTAQGGKVTMQSNGKFCYTKPKSCSKSCTDSFKYCVKGKDGKTDCATVTIKVKCSGCSSCSTC</sequence>
<dbReference type="RefSeq" id="WP_310575140.1">
    <property type="nucleotide sequence ID" value="NZ_JAVKPK010000013.1"/>
</dbReference>